<dbReference type="Pfam" id="PF00012">
    <property type="entry name" value="HSP70"/>
    <property type="match status" value="1"/>
</dbReference>
<dbReference type="InterPro" id="IPR010099">
    <property type="entry name" value="SDR39U1"/>
</dbReference>
<protein>
    <submittedName>
        <fullName evidence="7">Uncharacterized protein</fullName>
    </submittedName>
</protein>
<gene>
    <name evidence="7" type="ORF">JXQ802_LOCUS3569</name>
</gene>
<sequence>MSVIIGGGKGFIGQRLVQLLREKGFQNIWIVSRKSDGQGNTLTWDDIRSGTTLSSVKPIKAIVNLAGAPLLSFQRWTDAYKNEVVQSRVGTTKTFVDFVRDLKDEKPEVYVSMSGVSYYKPDPVKEYTETSEGGDYDFLSRLARDWEQASEPIETKFNVRRVILRSGGVLGSSGGMIGSMYWPFFLGVGGPIGNGQQPFPWVHLDDVCLLIIYAIQNNHVNGILNACAPELITNREFSQTFAHAFSPPRPAIFPMPAFLLNTLLGPERAIVATQGQKVIPQATLQTGYTFKYPTIKEASQDLTKLFQRLIGRKFDDSIIQSDINYYPFKVVNNNGRSNIQVEYKKETKLFTPEEILSMILLKMKEIAQAYVGKKVSEVVIGAPAYFNYLQRQAINNAGVIAGLNVLRIIIGSTLAGMAYSFHNKVSKEQNVLIFDLGGGTCNVSVLIIEDGMYEIKSTAGDAHLGGEHFDNRMITCFVQEFKRKHNKDLSVDKRALRRLRTACKSAKRTLSSSLQASIEIESLSDGIDFYSKITRTCFEELCSDLFHATLESVEKALREAKMNRLEIHEIVLVGGSIHMPQDIEAPAGIMIPVLKFI</sequence>
<dbReference type="SUPFAM" id="SSF53067">
    <property type="entry name" value="Actin-like ATPase domain"/>
    <property type="match status" value="2"/>
</dbReference>
<evidence type="ECO:0000256" key="2">
    <source>
        <dbReference type="ARBA" id="ARBA00022741"/>
    </source>
</evidence>
<dbReference type="GO" id="GO:0005524">
    <property type="term" value="F:ATP binding"/>
    <property type="evidence" value="ECO:0007669"/>
    <property type="project" value="UniProtKB-KW"/>
</dbReference>
<organism evidence="7 8">
    <name type="scientific">Rotaria sordida</name>
    <dbReference type="NCBI Taxonomy" id="392033"/>
    <lineage>
        <taxon>Eukaryota</taxon>
        <taxon>Metazoa</taxon>
        <taxon>Spiralia</taxon>
        <taxon>Gnathifera</taxon>
        <taxon>Rotifera</taxon>
        <taxon>Eurotatoria</taxon>
        <taxon>Bdelloidea</taxon>
        <taxon>Philodinida</taxon>
        <taxon>Philodinidae</taxon>
        <taxon>Rotaria</taxon>
    </lineage>
</organism>
<reference evidence="7" key="1">
    <citation type="submission" date="2021-02" db="EMBL/GenBank/DDBJ databases">
        <authorList>
            <person name="Nowell W R."/>
        </authorList>
    </citation>
    <scope>NUCLEOTIDE SEQUENCE</scope>
</reference>
<dbReference type="PANTHER" id="PTHR19375">
    <property type="entry name" value="HEAT SHOCK PROTEIN 70KDA"/>
    <property type="match status" value="1"/>
</dbReference>
<dbReference type="FunFam" id="3.90.640.10:FF:000002">
    <property type="entry name" value="Heat shock 70 kDa"/>
    <property type="match status" value="1"/>
</dbReference>
<dbReference type="Pfam" id="PF08338">
    <property type="entry name" value="DUF1731"/>
    <property type="match status" value="1"/>
</dbReference>
<keyword evidence="3 4" id="KW-0067">ATP-binding</keyword>
<dbReference type="Gene3D" id="3.30.420.40">
    <property type="match status" value="2"/>
</dbReference>
<dbReference type="Gene3D" id="3.30.30.30">
    <property type="match status" value="1"/>
</dbReference>
<dbReference type="NCBIfam" id="TIGR01777">
    <property type="entry name" value="yfcH"/>
    <property type="match status" value="1"/>
</dbReference>
<keyword evidence="8" id="KW-1185">Reference proteome</keyword>
<accession>A0A813RQ70</accession>
<dbReference type="InterPro" id="IPR001509">
    <property type="entry name" value="Epimerase_deHydtase"/>
</dbReference>
<evidence type="ECO:0000256" key="1">
    <source>
        <dbReference type="ARBA" id="ARBA00007381"/>
    </source>
</evidence>
<evidence type="ECO:0000259" key="6">
    <source>
        <dbReference type="Pfam" id="PF08338"/>
    </source>
</evidence>
<evidence type="ECO:0000313" key="7">
    <source>
        <dbReference type="EMBL" id="CAF0787627.1"/>
    </source>
</evidence>
<comment type="caution">
    <text evidence="7">The sequence shown here is derived from an EMBL/GenBank/DDBJ whole genome shotgun (WGS) entry which is preliminary data.</text>
</comment>
<dbReference type="InterPro" id="IPR018181">
    <property type="entry name" value="Heat_shock_70_CS"/>
</dbReference>
<dbReference type="InterPro" id="IPR013126">
    <property type="entry name" value="Hsp_70_fam"/>
</dbReference>
<keyword evidence="2 4" id="KW-0547">Nucleotide-binding</keyword>
<dbReference type="PROSITE" id="PS00329">
    <property type="entry name" value="HSP70_2"/>
    <property type="match status" value="1"/>
</dbReference>
<feature type="domain" description="DUF1731" evidence="6">
    <location>
        <begin position="255"/>
        <end position="301"/>
    </location>
</feature>
<evidence type="ECO:0000313" key="8">
    <source>
        <dbReference type="Proteomes" id="UP000663870"/>
    </source>
</evidence>
<evidence type="ECO:0000259" key="5">
    <source>
        <dbReference type="Pfam" id="PF01370"/>
    </source>
</evidence>
<feature type="domain" description="NAD-dependent epimerase/dehydratase" evidence="5">
    <location>
        <begin position="3"/>
        <end position="225"/>
    </location>
</feature>
<evidence type="ECO:0000256" key="3">
    <source>
        <dbReference type="ARBA" id="ARBA00022840"/>
    </source>
</evidence>
<dbReference type="FunFam" id="3.30.30.30:FF:000001">
    <property type="entry name" value="heat shock 70 kDa protein-like"/>
    <property type="match status" value="1"/>
</dbReference>
<comment type="similarity">
    <text evidence="1 4">Belongs to the heat shock protein 70 family.</text>
</comment>
<dbReference type="Gene3D" id="3.90.640.10">
    <property type="entry name" value="Actin, Chain A, domain 4"/>
    <property type="match status" value="1"/>
</dbReference>
<dbReference type="FunFam" id="3.30.420.40:FF:000028">
    <property type="entry name" value="heat shock 70 kDa protein-like"/>
    <property type="match status" value="1"/>
</dbReference>
<dbReference type="GO" id="GO:0140662">
    <property type="term" value="F:ATP-dependent protein folding chaperone"/>
    <property type="evidence" value="ECO:0007669"/>
    <property type="project" value="InterPro"/>
</dbReference>
<dbReference type="AlphaFoldDB" id="A0A813RQ70"/>
<dbReference type="InterPro" id="IPR036291">
    <property type="entry name" value="NAD(P)-bd_dom_sf"/>
</dbReference>
<dbReference type="EMBL" id="CAJNOL010000048">
    <property type="protein sequence ID" value="CAF0787627.1"/>
    <property type="molecule type" value="Genomic_DNA"/>
</dbReference>
<dbReference type="Gene3D" id="3.40.50.720">
    <property type="entry name" value="NAD(P)-binding Rossmann-like Domain"/>
    <property type="match status" value="1"/>
</dbReference>
<dbReference type="Proteomes" id="UP000663870">
    <property type="component" value="Unassembled WGS sequence"/>
</dbReference>
<name>A0A813RQ70_9BILA</name>
<proteinExistence type="inferred from homology"/>
<dbReference type="InterPro" id="IPR013549">
    <property type="entry name" value="DUF1731"/>
</dbReference>
<dbReference type="InterPro" id="IPR043129">
    <property type="entry name" value="ATPase_NBD"/>
</dbReference>
<dbReference type="Pfam" id="PF01370">
    <property type="entry name" value="Epimerase"/>
    <property type="match status" value="1"/>
</dbReference>
<dbReference type="SUPFAM" id="SSF51735">
    <property type="entry name" value="NAD(P)-binding Rossmann-fold domains"/>
    <property type="match status" value="1"/>
</dbReference>
<evidence type="ECO:0000256" key="4">
    <source>
        <dbReference type="RuleBase" id="RU003322"/>
    </source>
</evidence>